<reference evidence="2" key="1">
    <citation type="submission" date="2022-01" db="EMBL/GenBank/DDBJ databases">
        <title>Nocardioidaceae gen. sp. A5X3R13.</title>
        <authorList>
            <person name="Lopez Marin M.A."/>
            <person name="Uhlik O."/>
        </authorList>
    </citation>
    <scope>NUCLEOTIDE SEQUENCE</scope>
    <source>
        <strain evidence="2">A5X3R13</strain>
    </source>
</reference>
<evidence type="ECO:0000256" key="1">
    <source>
        <dbReference type="SAM" id="Phobius"/>
    </source>
</evidence>
<keyword evidence="1" id="KW-0812">Transmembrane</keyword>
<name>A0AA46YNK5_9ACTN</name>
<keyword evidence="3" id="KW-1185">Reference proteome</keyword>
<evidence type="ECO:0000313" key="2">
    <source>
        <dbReference type="EMBL" id="UYM06778.1"/>
    </source>
</evidence>
<protein>
    <submittedName>
        <fullName evidence="2">Uncharacterized protein</fullName>
    </submittedName>
</protein>
<keyword evidence="1" id="KW-1133">Transmembrane helix</keyword>
<organism evidence="2 3">
    <name type="scientific">Solicola gregarius</name>
    <dbReference type="NCBI Taxonomy" id="2908642"/>
    <lineage>
        <taxon>Bacteria</taxon>
        <taxon>Bacillati</taxon>
        <taxon>Actinomycetota</taxon>
        <taxon>Actinomycetes</taxon>
        <taxon>Propionibacteriales</taxon>
        <taxon>Nocardioidaceae</taxon>
        <taxon>Solicola</taxon>
    </lineage>
</organism>
<dbReference type="AlphaFoldDB" id="A0AA46YNK5"/>
<dbReference type="KEGG" id="sgrg:L0C25_06810"/>
<proteinExistence type="predicted"/>
<dbReference type="Proteomes" id="UP001164390">
    <property type="component" value="Chromosome"/>
</dbReference>
<dbReference type="EMBL" id="CP094970">
    <property type="protein sequence ID" value="UYM06778.1"/>
    <property type="molecule type" value="Genomic_DNA"/>
</dbReference>
<evidence type="ECO:0000313" key="3">
    <source>
        <dbReference type="Proteomes" id="UP001164390"/>
    </source>
</evidence>
<accession>A0AA46YNK5</accession>
<dbReference type="RefSeq" id="WP_271635699.1">
    <property type="nucleotide sequence ID" value="NZ_CP094970.1"/>
</dbReference>
<keyword evidence="1" id="KW-0472">Membrane</keyword>
<feature type="transmembrane region" description="Helical" evidence="1">
    <location>
        <begin position="35"/>
        <end position="56"/>
    </location>
</feature>
<sequence>MNIDELIKESIDDATGPTPTPDLDRIHRHGRRRSTVRVGAAALATIGVVAAGTYAVQGIDDVNGSDELPASVRTQGPALAFVTYNPTRAHIDGKAVEPDHKGGLEASALTTAGLVYISGDSNGTPYFKDRSGAEMRLGDPVNPDGAKSWGSEVVADSDRSSAVWSADVAGPEVQLNRFDADAQKVADSVTFDPADVSGMSGTSLIWPSMYYDGVVYADVEAGRFDQTFAWDPSLPEGQQVYAATDPDTVIAAVGNDRLVLKGKGNAYGGPEQQPLDPSTRVTRLPGTLYGGVGVDSSRLSPDGTWALVDPDQANDSGYPVDGPDADTFNDPSDDYAAMNLDTGKQFPLHSQGIVEARFDDDGSVLIIEVTPDGGDRLIDCALPSDECATVLDDVPNGGPEWEDDSPVAGFLD</sequence>
<gene>
    <name evidence="2" type="ORF">L0C25_06810</name>
</gene>